<dbReference type="SUPFAM" id="SSF56042">
    <property type="entry name" value="PurM C-terminal domain-like"/>
    <property type="match status" value="1"/>
</dbReference>
<evidence type="ECO:0000259" key="17">
    <source>
        <dbReference type="Pfam" id="PF02769"/>
    </source>
</evidence>
<evidence type="ECO:0000256" key="15">
    <source>
        <dbReference type="HAMAP-Rule" id="MF_00741"/>
    </source>
</evidence>
<dbReference type="GO" id="GO:0046084">
    <property type="term" value="P:adenine biosynthetic process"/>
    <property type="evidence" value="ECO:0007669"/>
    <property type="project" value="TreeGrafter"/>
</dbReference>
<organism evidence="18 19">
    <name type="scientific">candidate division TA06 bacterium</name>
    <dbReference type="NCBI Taxonomy" id="2250710"/>
    <lineage>
        <taxon>Bacteria</taxon>
        <taxon>Bacteria division TA06</taxon>
    </lineage>
</organism>
<dbReference type="Proteomes" id="UP000282321">
    <property type="component" value="Unassembled WGS sequence"/>
</dbReference>
<evidence type="ECO:0000256" key="13">
    <source>
        <dbReference type="ARBA" id="ARBA00033093"/>
    </source>
</evidence>
<keyword evidence="8 15" id="KW-0547">Nucleotide-binding</keyword>
<evidence type="ECO:0000256" key="1">
    <source>
        <dbReference type="ARBA" id="ARBA00004496"/>
    </source>
</evidence>
<keyword evidence="6 15" id="KW-0963">Cytoplasm</keyword>
<evidence type="ECO:0000313" key="19">
    <source>
        <dbReference type="Proteomes" id="UP000282321"/>
    </source>
</evidence>
<evidence type="ECO:0000259" key="16">
    <source>
        <dbReference type="Pfam" id="PF00586"/>
    </source>
</evidence>
<comment type="caution">
    <text evidence="18">The sequence shown here is derived from an EMBL/GenBank/DDBJ whole genome shotgun (WGS) entry which is preliminary data.</text>
</comment>
<dbReference type="Gene3D" id="3.30.1330.10">
    <property type="entry name" value="PurM-like, N-terminal domain"/>
    <property type="match status" value="1"/>
</dbReference>
<proteinExistence type="inferred from homology"/>
<evidence type="ECO:0000256" key="6">
    <source>
        <dbReference type="ARBA" id="ARBA00022490"/>
    </source>
</evidence>
<dbReference type="Pfam" id="PF02769">
    <property type="entry name" value="AIRS_C"/>
    <property type="match status" value="1"/>
</dbReference>
<dbReference type="PANTHER" id="PTHR10520:SF12">
    <property type="entry name" value="TRIFUNCTIONAL PURINE BIOSYNTHETIC PROTEIN ADENOSINE-3"/>
    <property type="match status" value="1"/>
</dbReference>
<evidence type="ECO:0000256" key="10">
    <source>
        <dbReference type="ARBA" id="ARBA00022840"/>
    </source>
</evidence>
<evidence type="ECO:0000256" key="7">
    <source>
        <dbReference type="ARBA" id="ARBA00022598"/>
    </source>
</evidence>
<dbReference type="GO" id="GO:0004637">
    <property type="term" value="F:phosphoribosylamine-glycine ligase activity"/>
    <property type="evidence" value="ECO:0007669"/>
    <property type="project" value="TreeGrafter"/>
</dbReference>
<evidence type="ECO:0000256" key="2">
    <source>
        <dbReference type="ARBA" id="ARBA00004686"/>
    </source>
</evidence>
<dbReference type="SUPFAM" id="SSF55326">
    <property type="entry name" value="PurM N-terminal domain-like"/>
    <property type="match status" value="1"/>
</dbReference>
<dbReference type="InterPro" id="IPR004733">
    <property type="entry name" value="PurM_cligase"/>
</dbReference>
<name>A0A660SDG3_UNCT6</name>
<comment type="subcellular location">
    <subcellularLocation>
        <location evidence="1 15">Cytoplasm</location>
    </subcellularLocation>
</comment>
<keyword evidence="7 15" id="KW-0436">Ligase</keyword>
<dbReference type="FunFam" id="3.30.1330.10:FF:000001">
    <property type="entry name" value="Phosphoribosylformylglycinamidine cyclo-ligase"/>
    <property type="match status" value="1"/>
</dbReference>
<evidence type="ECO:0000256" key="11">
    <source>
        <dbReference type="ARBA" id="ARBA00031908"/>
    </source>
</evidence>
<dbReference type="GO" id="GO:0004641">
    <property type="term" value="F:phosphoribosylformylglycinamidine cyclo-ligase activity"/>
    <property type="evidence" value="ECO:0007669"/>
    <property type="project" value="UniProtKB-UniRule"/>
</dbReference>
<dbReference type="PANTHER" id="PTHR10520">
    <property type="entry name" value="TRIFUNCTIONAL PURINE BIOSYNTHETIC PROTEIN ADENOSINE-3-RELATED"/>
    <property type="match status" value="1"/>
</dbReference>
<dbReference type="GO" id="GO:0005524">
    <property type="term" value="F:ATP binding"/>
    <property type="evidence" value="ECO:0007669"/>
    <property type="project" value="UniProtKB-KW"/>
</dbReference>
<accession>A0A660SDG3</accession>
<dbReference type="EMBL" id="QNBC01000004">
    <property type="protein sequence ID" value="RKX68040.1"/>
    <property type="molecule type" value="Genomic_DNA"/>
</dbReference>
<evidence type="ECO:0000313" key="18">
    <source>
        <dbReference type="EMBL" id="RKX68040.1"/>
    </source>
</evidence>
<dbReference type="GO" id="GO:0006189">
    <property type="term" value="P:'de novo' IMP biosynthetic process"/>
    <property type="evidence" value="ECO:0007669"/>
    <property type="project" value="UniProtKB-UniRule"/>
</dbReference>
<evidence type="ECO:0000256" key="9">
    <source>
        <dbReference type="ARBA" id="ARBA00022755"/>
    </source>
</evidence>
<dbReference type="Gene3D" id="3.90.650.10">
    <property type="entry name" value="PurM-like C-terminal domain"/>
    <property type="match status" value="1"/>
</dbReference>
<feature type="domain" description="PurM-like C-terminal" evidence="17">
    <location>
        <begin position="171"/>
        <end position="332"/>
    </location>
</feature>
<comment type="pathway">
    <text evidence="2 15">Purine metabolism; IMP biosynthesis via de novo pathway; 5-amino-1-(5-phospho-D-ribosyl)imidazole from N(2)-formyl-N(1)-(5-phospho-D-ribosyl)glycinamide: step 2/2.</text>
</comment>
<dbReference type="EC" id="6.3.3.1" evidence="4 15"/>
<keyword evidence="10 15" id="KW-0067">ATP-binding</keyword>
<dbReference type="Pfam" id="PF00586">
    <property type="entry name" value="AIRS"/>
    <property type="match status" value="1"/>
</dbReference>
<dbReference type="InterPro" id="IPR010918">
    <property type="entry name" value="PurM-like_C_dom"/>
</dbReference>
<comment type="catalytic activity">
    <reaction evidence="14 15">
        <text>2-formamido-N(1)-(5-O-phospho-beta-D-ribosyl)acetamidine + ATP = 5-amino-1-(5-phospho-beta-D-ribosyl)imidazole + ADP + phosphate + H(+)</text>
        <dbReference type="Rhea" id="RHEA:23032"/>
        <dbReference type="ChEBI" id="CHEBI:15378"/>
        <dbReference type="ChEBI" id="CHEBI:30616"/>
        <dbReference type="ChEBI" id="CHEBI:43474"/>
        <dbReference type="ChEBI" id="CHEBI:137981"/>
        <dbReference type="ChEBI" id="CHEBI:147287"/>
        <dbReference type="ChEBI" id="CHEBI:456216"/>
        <dbReference type="EC" id="6.3.3.1"/>
    </reaction>
</comment>
<evidence type="ECO:0000256" key="8">
    <source>
        <dbReference type="ARBA" id="ARBA00022741"/>
    </source>
</evidence>
<feature type="domain" description="PurM-like N-terminal" evidence="16">
    <location>
        <begin position="54"/>
        <end position="159"/>
    </location>
</feature>
<dbReference type="UniPathway" id="UPA00074">
    <property type="reaction ID" value="UER00129"/>
</dbReference>
<dbReference type="InterPro" id="IPR036921">
    <property type="entry name" value="PurM-like_N_sf"/>
</dbReference>
<comment type="similarity">
    <text evidence="3 15">Belongs to the AIR synthase family.</text>
</comment>
<evidence type="ECO:0000256" key="12">
    <source>
        <dbReference type="ARBA" id="ARBA00032931"/>
    </source>
</evidence>
<sequence>MKYKDAGVDIDEGLKFVKRIKGKVKSTFNDNVLSNIGNFGALYDGSFKEYENPVLVSSSDGVGTKIKIGIEMNMHKGLGMDIVNHCVNDIAVLGAKPLYFLDYMAFGKLKSEIAEEIVEGMVEACKNNGLALIGGETAEMPGMYNENDYDIAGFIVGVVEKSCILDGSLIQEGDIVFGIKSKSLHTNGFSLARKVLFDSGKYSYSQHIEGLKNSIGETLLTPHKSYYSEIRSIIESCSPHGFAHITGGGLYDNIERILPENTDVIINLNWEIPTIFKLIKDAGNIPDKDLYRTLNMGIGMVVFLSPDDKEKIATVNDVVEIGRVVKGNGEVIIKGVKD</sequence>
<reference evidence="18 19" key="1">
    <citation type="submission" date="2018-06" db="EMBL/GenBank/DDBJ databases">
        <title>Extensive metabolic versatility and redundancy in microbially diverse, dynamic hydrothermal sediments.</title>
        <authorList>
            <person name="Dombrowski N."/>
            <person name="Teske A."/>
            <person name="Baker B.J."/>
        </authorList>
    </citation>
    <scope>NUCLEOTIDE SEQUENCE [LARGE SCALE GENOMIC DNA]</scope>
    <source>
        <strain evidence="18">B35_G9</strain>
    </source>
</reference>
<dbReference type="HAMAP" id="MF_00741">
    <property type="entry name" value="AIRS"/>
    <property type="match status" value="1"/>
</dbReference>
<evidence type="ECO:0000256" key="3">
    <source>
        <dbReference type="ARBA" id="ARBA00010280"/>
    </source>
</evidence>
<dbReference type="InterPro" id="IPR036676">
    <property type="entry name" value="PurM-like_C_sf"/>
</dbReference>
<dbReference type="GO" id="GO:0005829">
    <property type="term" value="C:cytosol"/>
    <property type="evidence" value="ECO:0007669"/>
    <property type="project" value="TreeGrafter"/>
</dbReference>
<dbReference type="CDD" id="cd02196">
    <property type="entry name" value="PurM"/>
    <property type="match status" value="1"/>
</dbReference>
<dbReference type="AlphaFoldDB" id="A0A660SDG3"/>
<dbReference type="NCBIfam" id="TIGR00878">
    <property type="entry name" value="purM"/>
    <property type="match status" value="1"/>
</dbReference>
<protein>
    <recommendedName>
        <fullName evidence="5 15">Phosphoribosylformylglycinamidine cyclo-ligase</fullName>
        <ecNumber evidence="4 15">6.3.3.1</ecNumber>
    </recommendedName>
    <alternativeName>
        <fullName evidence="12 15">AIR synthase</fullName>
    </alternativeName>
    <alternativeName>
        <fullName evidence="13 15">AIRS</fullName>
    </alternativeName>
    <alternativeName>
        <fullName evidence="11 15">Phosphoribosyl-aminoimidazole synthetase</fullName>
    </alternativeName>
</protein>
<dbReference type="FunFam" id="3.90.650.10:FF:000011">
    <property type="entry name" value="Phosphoribosylformylglycinamidine cyclo-ligase"/>
    <property type="match status" value="1"/>
</dbReference>
<evidence type="ECO:0000256" key="5">
    <source>
        <dbReference type="ARBA" id="ARBA00020367"/>
    </source>
</evidence>
<keyword evidence="9 15" id="KW-0658">Purine biosynthesis</keyword>
<evidence type="ECO:0000256" key="14">
    <source>
        <dbReference type="ARBA" id="ARBA00049057"/>
    </source>
</evidence>
<gene>
    <name evidence="15" type="primary">purM</name>
    <name evidence="18" type="ORF">DRP44_00595</name>
</gene>
<dbReference type="InterPro" id="IPR016188">
    <property type="entry name" value="PurM-like_N"/>
</dbReference>
<evidence type="ECO:0000256" key="4">
    <source>
        <dbReference type="ARBA" id="ARBA00013047"/>
    </source>
</evidence>